<organism evidence="2 3">
    <name type="scientific">Chryseobacterium koreense CCUG 49689</name>
    <dbReference type="NCBI Taxonomy" id="1304281"/>
    <lineage>
        <taxon>Bacteria</taxon>
        <taxon>Pseudomonadati</taxon>
        <taxon>Bacteroidota</taxon>
        <taxon>Flavobacteriia</taxon>
        <taxon>Flavobacteriales</taxon>
        <taxon>Weeksellaceae</taxon>
        <taxon>Chryseobacterium group</taxon>
        <taxon>Chryseobacterium</taxon>
    </lineage>
</organism>
<dbReference type="Proteomes" id="UP000035900">
    <property type="component" value="Unassembled WGS sequence"/>
</dbReference>
<keyword evidence="1" id="KW-0472">Membrane</keyword>
<gene>
    <name evidence="2" type="ORF">ACM44_13385</name>
</gene>
<dbReference type="EMBL" id="LFNG01000024">
    <property type="protein sequence ID" value="KMQ70241.1"/>
    <property type="molecule type" value="Genomic_DNA"/>
</dbReference>
<proteinExistence type="predicted"/>
<keyword evidence="1" id="KW-0812">Transmembrane</keyword>
<evidence type="ECO:0000313" key="3">
    <source>
        <dbReference type="Proteomes" id="UP000035900"/>
    </source>
</evidence>
<keyword evidence="1" id="KW-1133">Transmembrane helix</keyword>
<sequence>MIGIIAILLLGLVLGIFGHVINAYQYWLRTNFAVFMAILIISVFIIAVALDSFLKLMLFASFNFFVTSHVKYLIQKSS</sequence>
<feature type="transmembrane region" description="Helical" evidence="1">
    <location>
        <begin position="33"/>
        <end position="54"/>
    </location>
</feature>
<dbReference type="AlphaFoldDB" id="A0A0J7IWP3"/>
<keyword evidence="3" id="KW-1185">Reference proteome</keyword>
<accession>A0A0J7IWP3</accession>
<name>A0A0J7IWP3_9FLAO</name>
<reference evidence="2 3" key="1">
    <citation type="journal article" date="2004" name="Int. J. Syst. Evol. Microbiol.">
        <title>Kaistella koreensis gen. nov., sp. nov., a novel member of the Chryseobacterium-Bergeyella-Riemerella branch.</title>
        <authorList>
            <person name="Kim M.K."/>
            <person name="Im W.T."/>
            <person name="Shin Y.K."/>
            <person name="Lim J.H."/>
            <person name="Kim S.H."/>
            <person name="Lee B.C."/>
            <person name="Park M.Y."/>
            <person name="Lee K.Y."/>
            <person name="Lee S.T."/>
        </authorList>
    </citation>
    <scope>NUCLEOTIDE SEQUENCE [LARGE SCALE GENOMIC DNA]</scope>
    <source>
        <strain evidence="2 3">CCUG 49689</strain>
    </source>
</reference>
<evidence type="ECO:0000313" key="2">
    <source>
        <dbReference type="EMBL" id="KMQ70241.1"/>
    </source>
</evidence>
<protein>
    <submittedName>
        <fullName evidence="2">Uncharacterized protein</fullName>
    </submittedName>
</protein>
<evidence type="ECO:0000256" key="1">
    <source>
        <dbReference type="SAM" id="Phobius"/>
    </source>
</evidence>
<comment type="caution">
    <text evidence="2">The sequence shown here is derived from an EMBL/GenBank/DDBJ whole genome shotgun (WGS) entry which is preliminary data.</text>
</comment>